<evidence type="ECO:0000313" key="9">
    <source>
        <dbReference type="Proteomes" id="UP000538147"/>
    </source>
</evidence>
<dbReference type="AlphaFoldDB" id="A0A841L8M3"/>
<evidence type="ECO:0000256" key="5">
    <source>
        <dbReference type="ARBA" id="ARBA00022989"/>
    </source>
</evidence>
<evidence type="ECO:0000256" key="1">
    <source>
        <dbReference type="ARBA" id="ARBA00004429"/>
    </source>
</evidence>
<keyword evidence="9" id="KW-1185">Reference proteome</keyword>
<dbReference type="GO" id="GO:0005886">
    <property type="term" value="C:plasma membrane"/>
    <property type="evidence" value="ECO:0007669"/>
    <property type="project" value="UniProtKB-SubCell"/>
</dbReference>
<keyword evidence="2" id="KW-0813">Transport</keyword>
<protein>
    <submittedName>
        <fullName evidence="8">Na+-driven multidrug efflux pump</fullName>
    </submittedName>
</protein>
<evidence type="ECO:0000256" key="6">
    <source>
        <dbReference type="ARBA" id="ARBA00023136"/>
    </source>
</evidence>
<feature type="transmembrane region" description="Helical" evidence="7">
    <location>
        <begin position="79"/>
        <end position="99"/>
    </location>
</feature>
<comment type="subcellular location">
    <subcellularLocation>
        <location evidence="1">Cell inner membrane</location>
        <topology evidence="1">Multi-pass membrane protein</topology>
    </subcellularLocation>
</comment>
<keyword evidence="5 7" id="KW-1133">Transmembrane helix</keyword>
<dbReference type="PANTHER" id="PTHR43549:SF3">
    <property type="entry name" value="MULTIDRUG RESISTANCE PROTEIN YPNP-RELATED"/>
    <property type="match status" value="1"/>
</dbReference>
<feature type="transmembrane region" description="Helical" evidence="7">
    <location>
        <begin position="111"/>
        <end position="130"/>
    </location>
</feature>
<name>A0A841L8M3_9SPHN</name>
<organism evidence="8 9">
    <name type="scientific">Polymorphobacter multimanifer</name>
    <dbReference type="NCBI Taxonomy" id="1070431"/>
    <lineage>
        <taxon>Bacteria</taxon>
        <taxon>Pseudomonadati</taxon>
        <taxon>Pseudomonadota</taxon>
        <taxon>Alphaproteobacteria</taxon>
        <taxon>Sphingomonadales</taxon>
        <taxon>Sphingosinicellaceae</taxon>
        <taxon>Polymorphobacter</taxon>
    </lineage>
</organism>
<feature type="transmembrane region" description="Helical" evidence="7">
    <location>
        <begin position="259"/>
        <end position="281"/>
    </location>
</feature>
<reference evidence="8 9" key="1">
    <citation type="submission" date="2020-08" db="EMBL/GenBank/DDBJ databases">
        <title>Genomic Encyclopedia of Type Strains, Phase IV (KMG-IV): sequencing the most valuable type-strain genomes for metagenomic binning, comparative biology and taxonomic classification.</title>
        <authorList>
            <person name="Goeker M."/>
        </authorList>
    </citation>
    <scope>NUCLEOTIDE SEQUENCE [LARGE SCALE GENOMIC DNA]</scope>
    <source>
        <strain evidence="8 9">DSM 102189</strain>
    </source>
</reference>
<feature type="transmembrane region" description="Helical" evidence="7">
    <location>
        <begin position="53"/>
        <end position="73"/>
    </location>
</feature>
<keyword evidence="4 7" id="KW-0812">Transmembrane</keyword>
<evidence type="ECO:0000256" key="7">
    <source>
        <dbReference type="SAM" id="Phobius"/>
    </source>
</evidence>
<feature type="transmembrane region" description="Helical" evidence="7">
    <location>
        <begin position="150"/>
        <end position="171"/>
    </location>
</feature>
<proteinExistence type="predicted"/>
<evidence type="ECO:0000256" key="4">
    <source>
        <dbReference type="ARBA" id="ARBA00022692"/>
    </source>
</evidence>
<feature type="transmembrane region" description="Helical" evidence="7">
    <location>
        <begin position="374"/>
        <end position="393"/>
    </location>
</feature>
<keyword evidence="3" id="KW-1003">Cell membrane</keyword>
<dbReference type="PANTHER" id="PTHR43549">
    <property type="entry name" value="MULTIDRUG RESISTANCE PROTEIN YPNP-RELATED"/>
    <property type="match status" value="1"/>
</dbReference>
<feature type="transmembrane region" description="Helical" evidence="7">
    <location>
        <begin position="208"/>
        <end position="232"/>
    </location>
</feature>
<dbReference type="GO" id="GO:0015297">
    <property type="term" value="F:antiporter activity"/>
    <property type="evidence" value="ECO:0007669"/>
    <property type="project" value="InterPro"/>
</dbReference>
<dbReference type="Proteomes" id="UP000538147">
    <property type="component" value="Unassembled WGS sequence"/>
</dbReference>
<comment type="caution">
    <text evidence="8">The sequence shown here is derived from an EMBL/GenBank/DDBJ whole genome shotgun (WGS) entry which is preliminary data.</text>
</comment>
<feature type="transmembrane region" description="Helical" evidence="7">
    <location>
        <begin position="183"/>
        <end position="202"/>
    </location>
</feature>
<dbReference type="InterPro" id="IPR052031">
    <property type="entry name" value="Membrane_Transporter-Flippase"/>
</dbReference>
<accession>A0A841L8M3</accession>
<gene>
    <name evidence="8" type="ORF">FHS79_003185</name>
</gene>
<sequence length="460" mass="45770">MSRRELPARPVDSAAAAPSPILTAPILPTLMRLALPNMGAMLAGSAATIAETAYVGLLGVGALAGMALVFPLIMLQGMFSAGAIGSGVSAAIAQALGAGERARAEAIAAHAVWLALVAGGLTSLLMLLLARPLLMLLGGRGVALDEAVAFAGVAFLGSAMVWMLNLLAAVLRGVGAMAAPSAVLLLAAVLQVLVGGGLGLGLGPLPRLGMAGVAAGQVVASTAGALLLLGVLRRGRTGLRLDLFGTPLSRARFADILRVGGPALISPLQTILTVLILTRLVASFGPDALAGYGIGTRLEFLMVPIAFAVGVASVPMVGGAIGAGDVARARLVAWTAGGISAAMLGAVGLVLAIVPDAWTLMFSDAPAVRAAASGYFRGAGPGYAFYGAGLALYFSSLAAGRVKGVVLAGTVRLLVVGLGAALILRSGMGLSAVFALVGLGMLAYGAATAHAVRIADWRRR</sequence>
<keyword evidence="6 7" id="KW-0472">Membrane</keyword>
<dbReference type="EMBL" id="JACIIV010000029">
    <property type="protein sequence ID" value="MBB6228987.1"/>
    <property type="molecule type" value="Genomic_DNA"/>
</dbReference>
<feature type="transmembrane region" description="Helical" evidence="7">
    <location>
        <begin position="405"/>
        <end position="424"/>
    </location>
</feature>
<dbReference type="InterPro" id="IPR048279">
    <property type="entry name" value="MdtK-like"/>
</dbReference>
<dbReference type="InterPro" id="IPR002528">
    <property type="entry name" value="MATE_fam"/>
</dbReference>
<feature type="transmembrane region" description="Helical" evidence="7">
    <location>
        <begin position="331"/>
        <end position="354"/>
    </location>
</feature>
<evidence type="ECO:0000256" key="3">
    <source>
        <dbReference type="ARBA" id="ARBA00022475"/>
    </source>
</evidence>
<evidence type="ECO:0000313" key="8">
    <source>
        <dbReference type="EMBL" id="MBB6228987.1"/>
    </source>
</evidence>
<dbReference type="RefSeq" id="WP_207792393.1">
    <property type="nucleotide sequence ID" value="NZ_JACIIV010000029.1"/>
</dbReference>
<feature type="transmembrane region" description="Helical" evidence="7">
    <location>
        <begin position="430"/>
        <end position="452"/>
    </location>
</feature>
<feature type="transmembrane region" description="Helical" evidence="7">
    <location>
        <begin position="301"/>
        <end position="324"/>
    </location>
</feature>
<dbReference type="GO" id="GO:0042910">
    <property type="term" value="F:xenobiotic transmembrane transporter activity"/>
    <property type="evidence" value="ECO:0007669"/>
    <property type="project" value="InterPro"/>
</dbReference>
<dbReference type="Pfam" id="PF01554">
    <property type="entry name" value="MatE"/>
    <property type="match status" value="2"/>
</dbReference>
<evidence type="ECO:0000256" key="2">
    <source>
        <dbReference type="ARBA" id="ARBA00022448"/>
    </source>
</evidence>
<dbReference type="PIRSF" id="PIRSF006603">
    <property type="entry name" value="DinF"/>
    <property type="match status" value="1"/>
</dbReference>